<dbReference type="GO" id="GO:0006493">
    <property type="term" value="P:protein O-linked glycosylation"/>
    <property type="evidence" value="ECO:0007669"/>
    <property type="project" value="TreeGrafter"/>
</dbReference>
<keyword evidence="1" id="KW-0802">TPR repeat</keyword>
<dbReference type="PANTHER" id="PTHR44998">
    <property type="match status" value="1"/>
</dbReference>
<keyword evidence="2" id="KW-1133">Transmembrane helix</keyword>
<sequence length="172" mass="18985">NLDETKKNMGINYKNKGQYEKAITEYKKAIQTNPNLSQAYDNLGIIYVKMGLYGQAIAAYEKALEINPHNPQAHNNLGIAYDDEGKYEAAILLFSSSILFFSSSFFALYQAASRSKAPMRASSLLLPKALAHSLAISFLANTHIEEAFSGLFSFFSSFCQGLYCLHSLASSV</sequence>
<dbReference type="Gene3D" id="1.25.40.10">
    <property type="entry name" value="Tetratricopeptide repeat domain"/>
    <property type="match status" value="1"/>
</dbReference>
<gene>
    <name evidence="3" type="ORF">HKBW3S42_02483</name>
</gene>
<dbReference type="InterPro" id="IPR019734">
    <property type="entry name" value="TPR_rpt"/>
</dbReference>
<dbReference type="PROSITE" id="PS50293">
    <property type="entry name" value="TPR_REGION"/>
    <property type="match status" value="2"/>
</dbReference>
<keyword evidence="2" id="KW-0472">Membrane</keyword>
<evidence type="ECO:0000256" key="1">
    <source>
        <dbReference type="PROSITE-ProRule" id="PRU00339"/>
    </source>
</evidence>
<dbReference type="Pfam" id="PF00515">
    <property type="entry name" value="TPR_1"/>
    <property type="match status" value="1"/>
</dbReference>
<evidence type="ECO:0000256" key="2">
    <source>
        <dbReference type="SAM" id="Phobius"/>
    </source>
</evidence>
<evidence type="ECO:0000313" key="3">
    <source>
        <dbReference type="EMBL" id="GFP34143.1"/>
    </source>
</evidence>
<reference evidence="3 4" key="1">
    <citation type="journal article" date="2020" name="Front. Microbiol.">
        <title>Single-cell genomics of novel Actinobacteria with the Wood-Ljungdahl pathway discovered in a serpentinizing system.</title>
        <authorList>
            <person name="Merino N."/>
            <person name="Kawai M."/>
            <person name="Boyd E.S."/>
            <person name="Colman D.R."/>
            <person name="McGlynn S.E."/>
            <person name="Nealson K.H."/>
            <person name="Kurokawa K."/>
            <person name="Hongoh Y."/>
        </authorList>
    </citation>
    <scope>NUCLEOTIDE SEQUENCE [LARGE SCALE GENOMIC DNA]</scope>
    <source>
        <strain evidence="3 4">S42</strain>
    </source>
</reference>
<dbReference type="InterPro" id="IPR011990">
    <property type="entry name" value="TPR-like_helical_dom_sf"/>
</dbReference>
<proteinExistence type="predicted"/>
<accession>A0A6V8PPR1</accession>
<feature type="non-terminal residue" evidence="3">
    <location>
        <position position="172"/>
    </location>
</feature>
<dbReference type="Proteomes" id="UP000568877">
    <property type="component" value="Unassembled WGS sequence"/>
</dbReference>
<keyword evidence="2" id="KW-0812">Transmembrane</keyword>
<organism evidence="3 4">
    <name type="scientific">Candidatus Hakubella thermalkaliphila</name>
    <dbReference type="NCBI Taxonomy" id="2754717"/>
    <lineage>
        <taxon>Bacteria</taxon>
        <taxon>Bacillati</taxon>
        <taxon>Actinomycetota</taxon>
        <taxon>Actinomycetota incertae sedis</taxon>
        <taxon>Candidatus Hakubellales</taxon>
        <taxon>Candidatus Hakubellaceae</taxon>
        <taxon>Candidatus Hakubella</taxon>
    </lineage>
</organism>
<evidence type="ECO:0000313" key="4">
    <source>
        <dbReference type="Proteomes" id="UP000568877"/>
    </source>
</evidence>
<dbReference type="PROSITE" id="PS50005">
    <property type="entry name" value="TPR"/>
    <property type="match status" value="2"/>
</dbReference>
<dbReference type="GO" id="GO:0016757">
    <property type="term" value="F:glycosyltransferase activity"/>
    <property type="evidence" value="ECO:0007669"/>
    <property type="project" value="TreeGrafter"/>
</dbReference>
<dbReference type="Pfam" id="PF13414">
    <property type="entry name" value="TPR_11"/>
    <property type="match status" value="1"/>
</dbReference>
<protein>
    <submittedName>
        <fullName evidence="3">Super killer protein 3</fullName>
    </submittedName>
</protein>
<dbReference type="SUPFAM" id="SSF48452">
    <property type="entry name" value="TPR-like"/>
    <property type="match status" value="1"/>
</dbReference>
<dbReference type="EMBL" id="BLSA01000980">
    <property type="protein sequence ID" value="GFP34143.1"/>
    <property type="molecule type" value="Genomic_DNA"/>
</dbReference>
<feature type="non-terminal residue" evidence="3">
    <location>
        <position position="1"/>
    </location>
</feature>
<dbReference type="SMART" id="SM00028">
    <property type="entry name" value="TPR"/>
    <property type="match status" value="3"/>
</dbReference>
<feature type="transmembrane region" description="Helical" evidence="2">
    <location>
        <begin position="89"/>
        <end position="109"/>
    </location>
</feature>
<dbReference type="PANTHER" id="PTHR44998:SF1">
    <property type="entry name" value="UDP-N-ACETYLGLUCOSAMINE--PEPTIDE N-ACETYLGLUCOSAMINYLTRANSFERASE 110 KDA SUBUNIT"/>
    <property type="match status" value="1"/>
</dbReference>
<feature type="repeat" description="TPR" evidence="1">
    <location>
        <begin position="3"/>
        <end position="36"/>
    </location>
</feature>
<name>A0A6V8PPR1_9ACTN</name>
<feature type="repeat" description="TPR" evidence="1">
    <location>
        <begin position="37"/>
        <end position="70"/>
    </location>
</feature>
<dbReference type="AlphaFoldDB" id="A0A6V8PPR1"/>
<comment type="caution">
    <text evidence="3">The sequence shown here is derived from an EMBL/GenBank/DDBJ whole genome shotgun (WGS) entry which is preliminary data.</text>
</comment>